<dbReference type="InterPro" id="IPR013083">
    <property type="entry name" value="Znf_RING/FYVE/PHD"/>
</dbReference>
<dbReference type="InterPro" id="IPR006845">
    <property type="entry name" value="Pex_N"/>
</dbReference>
<dbReference type="PROSITE" id="PS50089">
    <property type="entry name" value="ZF_RING_2"/>
    <property type="match status" value="1"/>
</dbReference>
<dbReference type="EMBL" id="CCYD01000322">
    <property type="protein sequence ID" value="CEG38947.1"/>
    <property type="molecule type" value="Genomic_DNA"/>
</dbReference>
<dbReference type="PANTHER" id="PTHR23350:SF0">
    <property type="entry name" value="PEROXISOME BIOGENESIS FACTOR 10"/>
    <property type="match status" value="1"/>
</dbReference>
<keyword evidence="14" id="KW-0653">Protein transport</keyword>
<evidence type="ECO:0000256" key="6">
    <source>
        <dbReference type="ARBA" id="ARBA00022448"/>
    </source>
</evidence>
<keyword evidence="13" id="KW-0862">Zinc</keyword>
<dbReference type="GO" id="GO:0008270">
    <property type="term" value="F:zinc ion binding"/>
    <property type="evidence" value="ECO:0007669"/>
    <property type="project" value="UniProtKB-KW"/>
</dbReference>
<sequence>MKPIESFPAAGACAELLLADIKDELYQSELKDLLREVLQRTCGTRFISQLLPELTAVSSILYYALSIGWRQPSQTLGEEFCDIIRVTKQDSGTVVPVSHRRHALWLACTVLPPYLIKRSQIGWKSLCHLSLTPRERMEQQIRLQQGVVVVEEDAVRASPADAIVGTQPSSGSRVARLKPLPLLQFLDRLVSKLRAVGTWVENDFFPASYNVSLRCLLQWGFRAHLAVFFVFAQYLHLAKRITNMQYIFVRKKLTQSTNLSLLGYLIALRLLATTILEMKRMHRCIMQNKKVCEKVARTSAGNPATSIALTQRVPSLLSTKNVFDWTSRHQPEGNRAGNRQEPLRKCSLCLGERKVPSATPCGHVFCWECIVGWCQKNKAECPLCRQESYPQQIKCVYNYA</sequence>
<evidence type="ECO:0000256" key="5">
    <source>
        <dbReference type="ARBA" id="ARBA00012483"/>
    </source>
</evidence>
<evidence type="ECO:0000256" key="18">
    <source>
        <dbReference type="PROSITE-ProRule" id="PRU00175"/>
    </source>
</evidence>
<evidence type="ECO:0000256" key="11">
    <source>
        <dbReference type="ARBA" id="ARBA00022771"/>
    </source>
</evidence>
<evidence type="ECO:0000256" key="1">
    <source>
        <dbReference type="ARBA" id="ARBA00000900"/>
    </source>
</evidence>
<dbReference type="Pfam" id="PF04757">
    <property type="entry name" value="Pex2_Pex12"/>
    <property type="match status" value="1"/>
</dbReference>
<dbReference type="PANTHER" id="PTHR23350">
    <property type="entry name" value="PEROXISOME ASSEMBLY PROTEIN 10"/>
    <property type="match status" value="1"/>
</dbReference>
<comment type="subcellular location">
    <subcellularLocation>
        <location evidence="2">Peroxisome membrane</location>
        <topology evidence="2">Multi-pass membrane protein</topology>
    </subcellularLocation>
</comment>
<dbReference type="OrthoDB" id="6270329at2759"/>
<feature type="domain" description="RING-type" evidence="20">
    <location>
        <begin position="346"/>
        <end position="385"/>
    </location>
</feature>
<evidence type="ECO:0000259" key="20">
    <source>
        <dbReference type="PROSITE" id="PS50089"/>
    </source>
</evidence>
<dbReference type="SMART" id="SM00184">
    <property type="entry name" value="RING"/>
    <property type="match status" value="1"/>
</dbReference>
<evidence type="ECO:0000256" key="15">
    <source>
        <dbReference type="ARBA" id="ARBA00022989"/>
    </source>
</evidence>
<keyword evidence="12" id="KW-0833">Ubl conjugation pathway</keyword>
<name>A0A0N7L4K7_PLAHL</name>
<comment type="similarity">
    <text evidence="4">Belongs to the pex2/pex10/pex12 family.</text>
</comment>
<evidence type="ECO:0000256" key="8">
    <source>
        <dbReference type="ARBA" id="ARBA00022679"/>
    </source>
</evidence>
<keyword evidence="17" id="KW-0576">Peroxisome</keyword>
<evidence type="ECO:0000256" key="14">
    <source>
        <dbReference type="ARBA" id="ARBA00022927"/>
    </source>
</evidence>
<evidence type="ECO:0000256" key="9">
    <source>
        <dbReference type="ARBA" id="ARBA00022692"/>
    </source>
</evidence>
<evidence type="ECO:0000256" key="19">
    <source>
        <dbReference type="SAM" id="Phobius"/>
    </source>
</evidence>
<dbReference type="Pfam" id="PF13639">
    <property type="entry name" value="zf-RING_2"/>
    <property type="match status" value="1"/>
</dbReference>
<keyword evidence="22" id="KW-1185">Reference proteome</keyword>
<accession>A0A0N7L4K7</accession>
<dbReference type="SUPFAM" id="SSF57850">
    <property type="entry name" value="RING/U-box"/>
    <property type="match status" value="1"/>
</dbReference>
<evidence type="ECO:0000256" key="13">
    <source>
        <dbReference type="ARBA" id="ARBA00022833"/>
    </source>
</evidence>
<comment type="catalytic activity">
    <reaction evidence="1">
        <text>S-ubiquitinyl-[E2 ubiquitin-conjugating enzyme]-L-cysteine + [acceptor protein]-L-lysine = [E2 ubiquitin-conjugating enzyme]-L-cysteine + N(6)-ubiquitinyl-[acceptor protein]-L-lysine.</text>
        <dbReference type="EC" id="2.3.2.27"/>
    </reaction>
</comment>
<dbReference type="GO" id="GO:0016558">
    <property type="term" value="P:protein import into peroxisome matrix"/>
    <property type="evidence" value="ECO:0007669"/>
    <property type="project" value="InterPro"/>
</dbReference>
<keyword evidence="10" id="KW-0479">Metal-binding</keyword>
<keyword evidence="7" id="KW-0962">Peroxisome biogenesis</keyword>
<keyword evidence="8" id="KW-0808">Transferase</keyword>
<dbReference type="CDD" id="cd16527">
    <property type="entry name" value="RING-HC_PEX10"/>
    <property type="match status" value="1"/>
</dbReference>
<organism evidence="21 22">
    <name type="scientific">Plasmopara halstedii</name>
    <name type="common">Downy mildew of sunflower</name>
    <dbReference type="NCBI Taxonomy" id="4781"/>
    <lineage>
        <taxon>Eukaryota</taxon>
        <taxon>Sar</taxon>
        <taxon>Stramenopiles</taxon>
        <taxon>Oomycota</taxon>
        <taxon>Peronosporomycetes</taxon>
        <taxon>Peronosporales</taxon>
        <taxon>Peronosporaceae</taxon>
        <taxon>Plasmopara</taxon>
    </lineage>
</organism>
<reference evidence="22" key="1">
    <citation type="submission" date="2014-09" db="EMBL/GenBank/DDBJ databases">
        <authorList>
            <person name="Sharma Rahul"/>
            <person name="Thines Marco"/>
        </authorList>
    </citation>
    <scope>NUCLEOTIDE SEQUENCE [LARGE SCALE GENOMIC DNA]</scope>
</reference>
<dbReference type="InterPro" id="IPR001841">
    <property type="entry name" value="Znf_RING"/>
</dbReference>
<dbReference type="GO" id="GO:0005778">
    <property type="term" value="C:peroxisomal membrane"/>
    <property type="evidence" value="ECO:0007669"/>
    <property type="project" value="UniProtKB-SubCell"/>
</dbReference>
<dbReference type="OMA" id="YCDVVQL"/>
<feature type="transmembrane region" description="Helical" evidence="19">
    <location>
        <begin position="259"/>
        <end position="276"/>
    </location>
</feature>
<dbReference type="GeneID" id="36404046"/>
<evidence type="ECO:0000256" key="17">
    <source>
        <dbReference type="ARBA" id="ARBA00023140"/>
    </source>
</evidence>
<keyword evidence="6" id="KW-0813">Transport</keyword>
<dbReference type="GO" id="GO:0061630">
    <property type="term" value="F:ubiquitin protein ligase activity"/>
    <property type="evidence" value="ECO:0007669"/>
    <property type="project" value="UniProtKB-EC"/>
</dbReference>
<dbReference type="Proteomes" id="UP000054928">
    <property type="component" value="Unassembled WGS sequence"/>
</dbReference>
<dbReference type="STRING" id="4781.A0A0N7L4K7"/>
<dbReference type="EC" id="2.3.2.27" evidence="5"/>
<evidence type="ECO:0000256" key="12">
    <source>
        <dbReference type="ARBA" id="ARBA00022786"/>
    </source>
</evidence>
<dbReference type="InterPro" id="IPR017907">
    <property type="entry name" value="Znf_RING_CS"/>
</dbReference>
<dbReference type="Gene3D" id="3.30.40.10">
    <property type="entry name" value="Zinc/RING finger domain, C3HC4 (zinc finger)"/>
    <property type="match status" value="1"/>
</dbReference>
<protein>
    <recommendedName>
        <fullName evidence="5">RING-type E3 ubiquitin transferase</fullName>
        <ecNumber evidence="5">2.3.2.27</ecNumber>
    </recommendedName>
</protein>
<evidence type="ECO:0000256" key="10">
    <source>
        <dbReference type="ARBA" id="ARBA00022723"/>
    </source>
</evidence>
<dbReference type="AlphaFoldDB" id="A0A0N7L4K7"/>
<evidence type="ECO:0000256" key="3">
    <source>
        <dbReference type="ARBA" id="ARBA00004906"/>
    </source>
</evidence>
<evidence type="ECO:0000256" key="4">
    <source>
        <dbReference type="ARBA" id="ARBA00008704"/>
    </source>
</evidence>
<evidence type="ECO:0000256" key="7">
    <source>
        <dbReference type="ARBA" id="ARBA00022593"/>
    </source>
</evidence>
<keyword evidence="15 19" id="KW-1133">Transmembrane helix</keyword>
<keyword evidence="9 19" id="KW-0812">Transmembrane</keyword>
<dbReference type="RefSeq" id="XP_024575316.1">
    <property type="nucleotide sequence ID" value="XM_024724439.1"/>
</dbReference>
<comment type="pathway">
    <text evidence="3">Protein modification; protein ubiquitination.</text>
</comment>
<proteinExistence type="inferred from homology"/>
<keyword evidence="16 19" id="KW-0472">Membrane</keyword>
<dbReference type="InterPro" id="IPR025654">
    <property type="entry name" value="PEX2/10"/>
</dbReference>
<feature type="transmembrane region" description="Helical" evidence="19">
    <location>
        <begin position="219"/>
        <end position="238"/>
    </location>
</feature>
<evidence type="ECO:0000313" key="22">
    <source>
        <dbReference type="Proteomes" id="UP000054928"/>
    </source>
</evidence>
<evidence type="ECO:0000313" key="21">
    <source>
        <dbReference type="EMBL" id="CEG38947.1"/>
    </source>
</evidence>
<evidence type="ECO:0000256" key="16">
    <source>
        <dbReference type="ARBA" id="ARBA00023136"/>
    </source>
</evidence>
<keyword evidence="11 18" id="KW-0863">Zinc-finger</keyword>
<evidence type="ECO:0000256" key="2">
    <source>
        <dbReference type="ARBA" id="ARBA00004585"/>
    </source>
</evidence>
<dbReference type="PROSITE" id="PS00518">
    <property type="entry name" value="ZF_RING_1"/>
    <property type="match status" value="1"/>
</dbReference>